<gene>
    <name evidence="2" type="ORF">SAPIO_CDS4905</name>
</gene>
<proteinExistence type="predicted"/>
<protein>
    <submittedName>
        <fullName evidence="2">Uncharacterized protein</fullName>
    </submittedName>
</protein>
<sequence length="112" mass="12200">MYFTTLNSLVLLALSIQSASADLPNGITAMYSIFDHVGCDIQSHGMVVVPDENVEECQNFMYPTISVDIHELQEGCAVNLYRYADCGGPAMPVDEAGCFNHEAVLMSSRMAC</sequence>
<dbReference type="GeneID" id="27723977"/>
<feature type="signal peptide" evidence="1">
    <location>
        <begin position="1"/>
        <end position="21"/>
    </location>
</feature>
<organism evidence="2 3">
    <name type="scientific">Pseudallescheria apiosperma</name>
    <name type="common">Scedosporium apiospermum</name>
    <dbReference type="NCBI Taxonomy" id="563466"/>
    <lineage>
        <taxon>Eukaryota</taxon>
        <taxon>Fungi</taxon>
        <taxon>Dikarya</taxon>
        <taxon>Ascomycota</taxon>
        <taxon>Pezizomycotina</taxon>
        <taxon>Sordariomycetes</taxon>
        <taxon>Hypocreomycetidae</taxon>
        <taxon>Microascales</taxon>
        <taxon>Microascaceae</taxon>
        <taxon>Scedosporium</taxon>
    </lineage>
</organism>
<dbReference type="AlphaFoldDB" id="A0A084G7B3"/>
<dbReference type="HOGENOM" id="CLU_2147309_0_0_1"/>
<evidence type="ECO:0000313" key="3">
    <source>
        <dbReference type="Proteomes" id="UP000028545"/>
    </source>
</evidence>
<evidence type="ECO:0000313" key="2">
    <source>
        <dbReference type="EMBL" id="KEZ43225.1"/>
    </source>
</evidence>
<accession>A0A084G7B3</accession>
<dbReference type="OrthoDB" id="10354808at2759"/>
<dbReference type="VEuPathDB" id="FungiDB:SAPIO_CDS4905"/>
<dbReference type="EMBL" id="JOWA01000095">
    <property type="protein sequence ID" value="KEZ43225.1"/>
    <property type="molecule type" value="Genomic_DNA"/>
</dbReference>
<name>A0A084G7B3_PSEDA</name>
<feature type="chain" id="PRO_5001775518" evidence="1">
    <location>
        <begin position="22"/>
        <end position="112"/>
    </location>
</feature>
<keyword evidence="1" id="KW-0732">Signal</keyword>
<keyword evidence="3" id="KW-1185">Reference proteome</keyword>
<evidence type="ECO:0000256" key="1">
    <source>
        <dbReference type="SAM" id="SignalP"/>
    </source>
</evidence>
<dbReference type="RefSeq" id="XP_016643024.1">
    <property type="nucleotide sequence ID" value="XM_016787349.1"/>
</dbReference>
<comment type="caution">
    <text evidence="2">The sequence shown here is derived from an EMBL/GenBank/DDBJ whole genome shotgun (WGS) entry which is preliminary data.</text>
</comment>
<dbReference type="KEGG" id="sapo:SAPIO_CDS4905"/>
<reference evidence="2 3" key="1">
    <citation type="journal article" date="2014" name="Genome Announc.">
        <title>Draft genome sequence of the pathogenic fungus Scedosporium apiospermum.</title>
        <authorList>
            <person name="Vandeputte P."/>
            <person name="Ghamrawi S."/>
            <person name="Rechenmann M."/>
            <person name="Iltis A."/>
            <person name="Giraud S."/>
            <person name="Fleury M."/>
            <person name="Thornton C."/>
            <person name="Delhaes L."/>
            <person name="Meyer W."/>
            <person name="Papon N."/>
            <person name="Bouchara J.P."/>
        </authorList>
    </citation>
    <scope>NUCLEOTIDE SEQUENCE [LARGE SCALE GENOMIC DNA]</scope>
    <source>
        <strain evidence="2 3">IHEM 14462</strain>
    </source>
</reference>
<dbReference type="Proteomes" id="UP000028545">
    <property type="component" value="Unassembled WGS sequence"/>
</dbReference>